<evidence type="ECO:0000256" key="4">
    <source>
        <dbReference type="ARBA" id="ARBA00012367"/>
    </source>
</evidence>
<evidence type="ECO:0000256" key="1">
    <source>
        <dbReference type="ARBA" id="ARBA00005085"/>
    </source>
</evidence>
<organism evidence="10 11">
    <name type="scientific">Babesia divergens</name>
    <dbReference type="NCBI Taxonomy" id="32595"/>
    <lineage>
        <taxon>Eukaryota</taxon>
        <taxon>Sar</taxon>
        <taxon>Alveolata</taxon>
        <taxon>Apicomplexa</taxon>
        <taxon>Aconoidasida</taxon>
        <taxon>Piroplasmida</taxon>
        <taxon>Babesiidae</taxon>
        <taxon>Babesia</taxon>
    </lineage>
</organism>
<dbReference type="InterPro" id="IPR004562">
    <property type="entry name" value="LipoylTrfase_LipoateP_Ligase"/>
</dbReference>
<comment type="pathway">
    <text evidence="2">Protein modification; protein lipoylation via exogenous pathway; protein N(6)-(lipoyl)lysine from lipoate: step 1/2.</text>
</comment>
<evidence type="ECO:0000256" key="7">
    <source>
        <dbReference type="ARBA" id="ARBA00022840"/>
    </source>
</evidence>
<dbReference type="PANTHER" id="PTHR12561:SF3">
    <property type="entry name" value="LIPOYLTRANSFERASE 1, MITOCHONDRIAL"/>
    <property type="match status" value="1"/>
</dbReference>
<reference evidence="10" key="2">
    <citation type="submission" date="2021-05" db="EMBL/GenBank/DDBJ databases">
        <authorList>
            <person name="Pain A."/>
        </authorList>
    </citation>
    <scope>NUCLEOTIDE SEQUENCE</scope>
    <source>
        <strain evidence="10">1802A</strain>
    </source>
</reference>
<dbReference type="Pfam" id="PF10437">
    <property type="entry name" value="Lip_prot_lig_C"/>
    <property type="match status" value="1"/>
</dbReference>
<dbReference type="EMBL" id="JAHBMH010000007">
    <property type="protein sequence ID" value="KAK1939611.1"/>
    <property type="molecule type" value="Genomic_DNA"/>
</dbReference>
<comment type="similarity">
    <text evidence="3">Belongs to the LplA family.</text>
</comment>
<dbReference type="SUPFAM" id="SSF55681">
    <property type="entry name" value="Class II aaRS and biotin synthetases"/>
    <property type="match status" value="1"/>
</dbReference>
<dbReference type="PANTHER" id="PTHR12561">
    <property type="entry name" value="LIPOATE-PROTEIN LIGASE"/>
    <property type="match status" value="1"/>
</dbReference>
<evidence type="ECO:0000313" key="11">
    <source>
        <dbReference type="Proteomes" id="UP001195914"/>
    </source>
</evidence>
<dbReference type="Gene3D" id="3.30.930.10">
    <property type="entry name" value="Bira Bifunctional Protein, Domain 2"/>
    <property type="match status" value="1"/>
</dbReference>
<dbReference type="GO" id="GO:0017118">
    <property type="term" value="F:lipoyltransferase activity"/>
    <property type="evidence" value="ECO:0007669"/>
    <property type="project" value="TreeGrafter"/>
</dbReference>
<dbReference type="GO" id="GO:0005524">
    <property type="term" value="F:ATP binding"/>
    <property type="evidence" value="ECO:0007669"/>
    <property type="project" value="UniProtKB-KW"/>
</dbReference>
<gene>
    <name evidence="10" type="ORF">X943_001484</name>
</gene>
<keyword evidence="11" id="KW-1185">Reference proteome</keyword>
<dbReference type="InterPro" id="IPR045864">
    <property type="entry name" value="aa-tRNA-synth_II/BPL/LPL"/>
</dbReference>
<keyword evidence="5 10" id="KW-0436">Ligase</keyword>
<dbReference type="GO" id="GO:0016979">
    <property type="term" value="F:lipoate-protein ligase activity"/>
    <property type="evidence" value="ECO:0007669"/>
    <property type="project" value="UniProtKB-EC"/>
</dbReference>
<dbReference type="CDD" id="cd16443">
    <property type="entry name" value="LplA"/>
    <property type="match status" value="1"/>
</dbReference>
<name>A0AAD9GJH9_BABDI</name>
<evidence type="ECO:0000256" key="8">
    <source>
        <dbReference type="ARBA" id="ARBA00048037"/>
    </source>
</evidence>
<dbReference type="Proteomes" id="UP001195914">
    <property type="component" value="Unassembled WGS sequence"/>
</dbReference>
<comment type="pathway">
    <text evidence="1">Protein modification; protein lipoylation via exogenous pathway; protein N(6)-(lipoyl)lysine from lipoate: step 2/2.</text>
</comment>
<accession>A0AAD9GJH9</accession>
<sequence>MGCVSLFRRYFGTCVKQPNKKLCVIFSDVNDIYFNLALENSLLSSYGTNDLKENTHGAPLLFFWRNSSSVIIGCNQNVWSECNLDNVKRDNVNLVRRFTGGGAVYQDIGNTCFTFISPVDNYSFDQNSKIICAALTKLIGETCEPSGRNDLCVNGLKASFSGSAFKVHPNAALHHGEMHFGINYTWHTGTLLININQGSLDKYLTPDKSKLDKHNVKSVKSRVTNLSAFKKSITHESVCEAIIKEVAEHYGSSAQEIKRVNMNSEYCQVPAFTDVYNKLVDPKWIYGERVLQYKSLKHRFDFGSVEFCFDLNNDLVEKLWTFSDCLNADFIAWLNENLNKTPLRFSAADFDRALGGLSYEGYDDMISAVRSWIVAELTALEPESMPKDGSYETG</sequence>
<proteinExistence type="inferred from homology"/>
<dbReference type="SUPFAM" id="SSF82649">
    <property type="entry name" value="SufE/NifU"/>
    <property type="match status" value="1"/>
</dbReference>
<dbReference type="EC" id="6.3.1.20" evidence="4"/>
<comment type="catalytic activity">
    <reaction evidence="8">
        <text>L-lysyl-[lipoyl-carrier protein] + (R)-lipoate + ATP = N(6)-[(R)-lipoyl]-L-lysyl-[lipoyl-carrier protein] + AMP + diphosphate + H(+)</text>
        <dbReference type="Rhea" id="RHEA:49288"/>
        <dbReference type="Rhea" id="RHEA-COMP:10500"/>
        <dbReference type="Rhea" id="RHEA-COMP:10502"/>
        <dbReference type="ChEBI" id="CHEBI:15378"/>
        <dbReference type="ChEBI" id="CHEBI:29969"/>
        <dbReference type="ChEBI" id="CHEBI:30616"/>
        <dbReference type="ChEBI" id="CHEBI:33019"/>
        <dbReference type="ChEBI" id="CHEBI:83088"/>
        <dbReference type="ChEBI" id="CHEBI:83099"/>
        <dbReference type="ChEBI" id="CHEBI:456215"/>
        <dbReference type="EC" id="6.3.1.20"/>
    </reaction>
</comment>
<comment type="caution">
    <text evidence="10">The sequence shown here is derived from an EMBL/GenBank/DDBJ whole genome shotgun (WGS) entry which is preliminary data.</text>
</comment>
<dbReference type="AlphaFoldDB" id="A0AAD9GJH9"/>
<evidence type="ECO:0000256" key="3">
    <source>
        <dbReference type="ARBA" id="ARBA00008242"/>
    </source>
</evidence>
<dbReference type="Gene3D" id="3.30.390.50">
    <property type="entry name" value="CO dehydrogenase flavoprotein, C-terminal domain"/>
    <property type="match status" value="1"/>
</dbReference>
<dbReference type="Pfam" id="PF21948">
    <property type="entry name" value="LplA-B_cat"/>
    <property type="match status" value="1"/>
</dbReference>
<feature type="domain" description="BPL/LPL catalytic" evidence="9">
    <location>
        <begin position="55"/>
        <end position="254"/>
    </location>
</feature>
<evidence type="ECO:0000313" key="10">
    <source>
        <dbReference type="EMBL" id="KAK1939611.1"/>
    </source>
</evidence>
<dbReference type="InterPro" id="IPR019491">
    <property type="entry name" value="Lipoate_protein_ligase_C"/>
</dbReference>
<evidence type="ECO:0000256" key="6">
    <source>
        <dbReference type="ARBA" id="ARBA00022741"/>
    </source>
</evidence>
<keyword evidence="7" id="KW-0067">ATP-binding</keyword>
<dbReference type="InterPro" id="IPR004143">
    <property type="entry name" value="BPL_LPL_catalytic"/>
</dbReference>
<dbReference type="GO" id="GO:0005737">
    <property type="term" value="C:cytoplasm"/>
    <property type="evidence" value="ECO:0007669"/>
    <property type="project" value="TreeGrafter"/>
</dbReference>
<evidence type="ECO:0000259" key="9">
    <source>
        <dbReference type="PROSITE" id="PS51733"/>
    </source>
</evidence>
<keyword evidence="6" id="KW-0547">Nucleotide-binding</keyword>
<dbReference type="GO" id="GO:0009249">
    <property type="term" value="P:protein lipoylation"/>
    <property type="evidence" value="ECO:0007669"/>
    <property type="project" value="InterPro"/>
</dbReference>
<reference evidence="10" key="1">
    <citation type="journal article" date="2014" name="Nucleic Acids Res.">
        <title>The evolutionary dynamics of variant antigen genes in Babesia reveal a history of genomic innovation underlying host-parasite interaction.</title>
        <authorList>
            <person name="Jackson A.P."/>
            <person name="Otto T.D."/>
            <person name="Darby A."/>
            <person name="Ramaprasad A."/>
            <person name="Xia D."/>
            <person name="Echaide I.E."/>
            <person name="Farber M."/>
            <person name="Gahlot S."/>
            <person name="Gamble J."/>
            <person name="Gupta D."/>
            <person name="Gupta Y."/>
            <person name="Jackson L."/>
            <person name="Malandrin L."/>
            <person name="Malas T.B."/>
            <person name="Moussa E."/>
            <person name="Nair M."/>
            <person name="Reid A.J."/>
            <person name="Sanders M."/>
            <person name="Sharma J."/>
            <person name="Tracey A."/>
            <person name="Quail M.A."/>
            <person name="Weir W."/>
            <person name="Wastling J.M."/>
            <person name="Hall N."/>
            <person name="Willadsen P."/>
            <person name="Lingelbach K."/>
            <person name="Shiels B."/>
            <person name="Tait A."/>
            <person name="Berriman M."/>
            <person name="Allred D.R."/>
            <person name="Pain A."/>
        </authorList>
    </citation>
    <scope>NUCLEOTIDE SEQUENCE</scope>
    <source>
        <strain evidence="10">1802A</strain>
    </source>
</reference>
<evidence type="ECO:0000256" key="5">
    <source>
        <dbReference type="ARBA" id="ARBA00022598"/>
    </source>
</evidence>
<dbReference type="PROSITE" id="PS51733">
    <property type="entry name" value="BPL_LPL_CATALYTIC"/>
    <property type="match status" value="1"/>
</dbReference>
<protein>
    <recommendedName>
        <fullName evidence="4">lipoate--protein ligase</fullName>
        <ecNumber evidence="4">6.3.1.20</ecNumber>
    </recommendedName>
</protein>
<evidence type="ECO:0000256" key="2">
    <source>
        <dbReference type="ARBA" id="ARBA00005124"/>
    </source>
</evidence>